<dbReference type="AlphaFoldDB" id="A0A2W4JLJ5"/>
<keyword evidence="1" id="KW-0472">Membrane</keyword>
<keyword evidence="1" id="KW-1133">Transmembrane helix</keyword>
<sequence length="144" mass="15777">MVFRPRRAAWISGACAAVIVAVFTVVAVLLRESNTGVVFRTSDQVAMVVLGLLIAGGIMLWASPRVVADAEGVEVRNVLVKRRFAWSDVLAISFPDGASFARLELPYDEYYAMLAIQAVDREHAVHAVRTLRKLHRAARSAKGE</sequence>
<gene>
    <name evidence="3" type="ORF">DIU77_06080</name>
</gene>
<feature type="domain" description="Low molecular weight protein antigen 6 PH" evidence="2">
    <location>
        <begin position="64"/>
        <end position="132"/>
    </location>
</feature>
<dbReference type="EMBL" id="QGUI01000171">
    <property type="protein sequence ID" value="PZM99331.1"/>
    <property type="molecule type" value="Genomic_DNA"/>
</dbReference>
<organism evidence="3">
    <name type="scientific">Thermocrispum agreste</name>
    <dbReference type="NCBI Taxonomy" id="37925"/>
    <lineage>
        <taxon>Bacteria</taxon>
        <taxon>Bacillati</taxon>
        <taxon>Actinomycetota</taxon>
        <taxon>Actinomycetes</taxon>
        <taxon>Pseudonocardiales</taxon>
        <taxon>Pseudonocardiaceae</taxon>
        <taxon>Thermocrispum</taxon>
    </lineage>
</organism>
<evidence type="ECO:0000256" key="1">
    <source>
        <dbReference type="SAM" id="Phobius"/>
    </source>
</evidence>
<dbReference type="STRING" id="1111738.GCA_000427905_02113"/>
<dbReference type="Pfam" id="PF10756">
    <property type="entry name" value="bPH_6"/>
    <property type="match status" value="1"/>
</dbReference>
<dbReference type="InterPro" id="IPR019692">
    <property type="entry name" value="CFP-6_PH"/>
</dbReference>
<feature type="transmembrane region" description="Helical" evidence="1">
    <location>
        <begin position="45"/>
        <end position="62"/>
    </location>
</feature>
<evidence type="ECO:0000313" key="3">
    <source>
        <dbReference type="EMBL" id="PZM99331.1"/>
    </source>
</evidence>
<proteinExistence type="predicted"/>
<reference evidence="3" key="1">
    <citation type="submission" date="2018-05" db="EMBL/GenBank/DDBJ databases">
        <authorList>
            <person name="Lanie J.A."/>
            <person name="Ng W.-L."/>
            <person name="Kazmierczak K.M."/>
            <person name="Andrzejewski T.M."/>
            <person name="Davidsen T.M."/>
            <person name="Wayne K.J."/>
            <person name="Tettelin H."/>
            <person name="Glass J.I."/>
            <person name="Rusch D."/>
            <person name="Podicherti R."/>
            <person name="Tsui H.-C.T."/>
            <person name="Winkler M.E."/>
        </authorList>
    </citation>
    <scope>NUCLEOTIDE SEQUENCE</scope>
    <source>
        <strain evidence="3">ZC4RG45</strain>
    </source>
</reference>
<keyword evidence="1" id="KW-0812">Transmembrane</keyword>
<comment type="caution">
    <text evidence="3">The sequence shown here is derived from an EMBL/GenBank/DDBJ whole genome shotgun (WGS) entry which is preliminary data.</text>
</comment>
<accession>A0A2W4JLJ5</accession>
<protein>
    <recommendedName>
        <fullName evidence="2">Low molecular weight protein antigen 6 PH domain-containing protein</fullName>
    </recommendedName>
</protein>
<feature type="transmembrane region" description="Helical" evidence="1">
    <location>
        <begin position="9"/>
        <end position="30"/>
    </location>
</feature>
<name>A0A2W4JLJ5_9PSEU</name>
<evidence type="ECO:0000259" key="2">
    <source>
        <dbReference type="Pfam" id="PF10756"/>
    </source>
</evidence>